<proteinExistence type="predicted"/>
<name>A0ABY9TQK0_9GAMM</name>
<dbReference type="RefSeq" id="WP_348389840.1">
    <property type="nucleotide sequence ID" value="NZ_CP134145.1"/>
</dbReference>
<accession>A0ABY9TQK0</accession>
<evidence type="ECO:0008006" key="4">
    <source>
        <dbReference type="Google" id="ProtNLM"/>
    </source>
</evidence>
<dbReference type="EMBL" id="CP134145">
    <property type="protein sequence ID" value="WNC70701.1"/>
    <property type="molecule type" value="Genomic_DNA"/>
</dbReference>
<keyword evidence="3" id="KW-1185">Reference proteome</keyword>
<evidence type="ECO:0000313" key="2">
    <source>
        <dbReference type="EMBL" id="WNC70701.1"/>
    </source>
</evidence>
<sequence length="293" mass="32395">MIKTIKNLTLIITFGWLSGCAQTTVRHHQDFEEIAKTIDSVVIIPADIEITLLTLVGPNEVMEEEQKTIREQINSLAAKRITEENLELIDFNFTKEKDRDLDFSIALTQAKKAWNSAKRDMYQTQQIDEKDKAKFRTNLGSVLKFIGDKTDADAALLLHYRAYEDSAGVIAARVAAKTADVLISILTFDPKDIGKDKLRLSDFSDLSVEDDTSDGTTFLDVALVEIATGKVIWANRKSGTSIDIGPVDKAFKELPDLTWKTELTQNEQPTTSLNNGTGTTGKGLDVKGADPEA</sequence>
<gene>
    <name evidence="2" type="ORF">RGQ13_11225</name>
</gene>
<organism evidence="2 3">
    <name type="scientific">Thalassotalea psychrophila</name>
    <dbReference type="NCBI Taxonomy" id="3065647"/>
    <lineage>
        <taxon>Bacteria</taxon>
        <taxon>Pseudomonadati</taxon>
        <taxon>Pseudomonadota</taxon>
        <taxon>Gammaproteobacteria</taxon>
        <taxon>Alteromonadales</taxon>
        <taxon>Colwelliaceae</taxon>
        <taxon>Thalassotalea</taxon>
    </lineage>
</organism>
<dbReference type="PROSITE" id="PS51257">
    <property type="entry name" value="PROKAR_LIPOPROTEIN"/>
    <property type="match status" value="1"/>
</dbReference>
<feature type="region of interest" description="Disordered" evidence="1">
    <location>
        <begin position="261"/>
        <end position="293"/>
    </location>
</feature>
<evidence type="ECO:0000256" key="1">
    <source>
        <dbReference type="SAM" id="MobiDB-lite"/>
    </source>
</evidence>
<protein>
    <recommendedName>
        <fullName evidence="4">Lipoprotein</fullName>
    </recommendedName>
</protein>
<evidence type="ECO:0000313" key="3">
    <source>
        <dbReference type="Proteomes" id="UP001258994"/>
    </source>
</evidence>
<feature type="compositionally biased region" description="Basic and acidic residues" evidence="1">
    <location>
        <begin position="284"/>
        <end position="293"/>
    </location>
</feature>
<dbReference type="Proteomes" id="UP001258994">
    <property type="component" value="Chromosome"/>
</dbReference>
<reference evidence="3" key="1">
    <citation type="submission" date="2023-09" db="EMBL/GenBank/DDBJ databases">
        <authorList>
            <person name="Li S."/>
            <person name="Li X."/>
            <person name="Zhang C."/>
            <person name="Zhao Z."/>
        </authorList>
    </citation>
    <scope>NUCLEOTIDE SEQUENCE [LARGE SCALE GENOMIC DNA]</scope>
    <source>
        <strain evidence="3">SQ149</strain>
    </source>
</reference>